<dbReference type="Proteomes" id="UP000028990">
    <property type="component" value="Unassembled WGS sequence"/>
</dbReference>
<dbReference type="EMBL" id="KN122310">
    <property type="protein sequence ID" value="KFO31222.1"/>
    <property type="molecule type" value="Genomic_DNA"/>
</dbReference>
<keyword evidence="2" id="KW-1185">Reference proteome</keyword>
<gene>
    <name evidence="1" type="ORF">H920_07413</name>
</gene>
<accession>A0A091DJJ2</accession>
<reference evidence="1 2" key="1">
    <citation type="submission" date="2013-11" db="EMBL/GenBank/DDBJ databases">
        <title>The Damaraland mole rat (Fukomys damarensis) genome and evolution of African mole rats.</title>
        <authorList>
            <person name="Gladyshev V.N."/>
            <person name="Fang X."/>
        </authorList>
    </citation>
    <scope>NUCLEOTIDE SEQUENCE [LARGE SCALE GENOMIC DNA]</scope>
    <source>
        <tissue evidence="1">Liver</tissue>
    </source>
</reference>
<evidence type="ECO:0000313" key="1">
    <source>
        <dbReference type="EMBL" id="KFO31222.1"/>
    </source>
</evidence>
<name>A0A091DJJ2_FUKDA</name>
<proteinExistence type="predicted"/>
<organism evidence="1 2">
    <name type="scientific">Fukomys damarensis</name>
    <name type="common">Damaraland mole rat</name>
    <name type="synonym">Cryptomys damarensis</name>
    <dbReference type="NCBI Taxonomy" id="885580"/>
    <lineage>
        <taxon>Eukaryota</taxon>
        <taxon>Metazoa</taxon>
        <taxon>Chordata</taxon>
        <taxon>Craniata</taxon>
        <taxon>Vertebrata</taxon>
        <taxon>Euteleostomi</taxon>
        <taxon>Mammalia</taxon>
        <taxon>Eutheria</taxon>
        <taxon>Euarchontoglires</taxon>
        <taxon>Glires</taxon>
        <taxon>Rodentia</taxon>
        <taxon>Hystricomorpha</taxon>
        <taxon>Bathyergidae</taxon>
        <taxon>Fukomys</taxon>
    </lineage>
</organism>
<evidence type="ECO:0000313" key="2">
    <source>
        <dbReference type="Proteomes" id="UP000028990"/>
    </source>
</evidence>
<sequence>MTVWSGKVCRGIGGGLHSALDMQEEDGTTHQCDPSEKNRLGLPVAVFASEPLQIHLFEAEHHRSTAEWGDHEQALAAYTTASSSS</sequence>
<protein>
    <submittedName>
        <fullName evidence="1">Uncharacterized protein</fullName>
    </submittedName>
</protein>
<dbReference type="AlphaFoldDB" id="A0A091DJJ2"/>